<dbReference type="SUPFAM" id="SSF53474">
    <property type="entry name" value="alpha/beta-Hydrolases"/>
    <property type="match status" value="2"/>
</dbReference>
<evidence type="ECO:0000256" key="4">
    <source>
        <dbReference type="RuleBase" id="RU367147"/>
    </source>
</evidence>
<evidence type="ECO:0000256" key="2">
    <source>
        <dbReference type="ARBA" id="ARBA00022729"/>
    </source>
</evidence>
<evidence type="ECO:0000256" key="1">
    <source>
        <dbReference type="ARBA" id="ARBA00022487"/>
    </source>
</evidence>
<name>A0A9P4NXH7_9PEZI</name>
<proteinExistence type="inferred from homology"/>
<evidence type="ECO:0000313" key="5">
    <source>
        <dbReference type="EMBL" id="KAF2433455.1"/>
    </source>
</evidence>
<keyword evidence="1 4" id="KW-0719">Serine esterase</keyword>
<accession>A0A9P4NXH7</accession>
<dbReference type="EMBL" id="MU007020">
    <property type="protein sequence ID" value="KAF2433455.1"/>
    <property type="molecule type" value="Genomic_DNA"/>
</dbReference>
<dbReference type="Proteomes" id="UP000800235">
    <property type="component" value="Unassembled WGS sequence"/>
</dbReference>
<dbReference type="Gene3D" id="3.40.50.1820">
    <property type="entry name" value="alpha/beta hydrolase"/>
    <property type="match status" value="1"/>
</dbReference>
<feature type="chain" id="PRO_5040529462" description="Carboxylic ester hydrolase" evidence="4">
    <location>
        <begin position="19"/>
        <end position="300"/>
    </location>
</feature>
<protein>
    <recommendedName>
        <fullName evidence="4">Carboxylic ester hydrolase</fullName>
        <ecNumber evidence="4">3.1.1.-</ecNumber>
    </recommendedName>
</protein>
<gene>
    <name evidence="5" type="ORF">EJ08DRAFT_583472</name>
</gene>
<feature type="signal peptide" evidence="4">
    <location>
        <begin position="1"/>
        <end position="18"/>
    </location>
</feature>
<comment type="caution">
    <text evidence="5">The sequence shown here is derived from an EMBL/GenBank/DDBJ whole genome shotgun (WGS) entry which is preliminary data.</text>
</comment>
<dbReference type="InterPro" id="IPR050955">
    <property type="entry name" value="Plant_Biomass_Hydrol_Est"/>
</dbReference>
<organism evidence="5 6">
    <name type="scientific">Tothia fuscella</name>
    <dbReference type="NCBI Taxonomy" id="1048955"/>
    <lineage>
        <taxon>Eukaryota</taxon>
        <taxon>Fungi</taxon>
        <taxon>Dikarya</taxon>
        <taxon>Ascomycota</taxon>
        <taxon>Pezizomycotina</taxon>
        <taxon>Dothideomycetes</taxon>
        <taxon>Pleosporomycetidae</taxon>
        <taxon>Venturiales</taxon>
        <taxon>Cylindrosympodiaceae</taxon>
        <taxon>Tothia</taxon>
    </lineage>
</organism>
<keyword evidence="3 4" id="KW-0378">Hydrolase</keyword>
<dbReference type="EC" id="3.1.1.-" evidence="4"/>
<dbReference type="OrthoDB" id="2425929at2759"/>
<dbReference type="PANTHER" id="PTHR43037">
    <property type="entry name" value="UNNAMED PRODUCT-RELATED"/>
    <property type="match status" value="1"/>
</dbReference>
<dbReference type="GO" id="GO:0045493">
    <property type="term" value="P:xylan catabolic process"/>
    <property type="evidence" value="ECO:0007669"/>
    <property type="project" value="UniProtKB-UniRule"/>
</dbReference>
<keyword evidence="4" id="KW-0119">Carbohydrate metabolism</keyword>
<keyword evidence="2 4" id="KW-0732">Signal</keyword>
<keyword evidence="6" id="KW-1185">Reference proteome</keyword>
<keyword evidence="4" id="KW-0964">Secreted</keyword>
<dbReference type="InterPro" id="IPR029058">
    <property type="entry name" value="AB_hydrolase_fold"/>
</dbReference>
<dbReference type="GO" id="GO:0005576">
    <property type="term" value="C:extracellular region"/>
    <property type="evidence" value="ECO:0007669"/>
    <property type="project" value="UniProtKB-SubCell"/>
</dbReference>
<comment type="subcellular location">
    <subcellularLocation>
        <location evidence="4">Secreted</location>
    </subcellularLocation>
</comment>
<reference evidence="5" key="1">
    <citation type="journal article" date="2020" name="Stud. Mycol.">
        <title>101 Dothideomycetes genomes: a test case for predicting lifestyles and emergence of pathogens.</title>
        <authorList>
            <person name="Haridas S."/>
            <person name="Albert R."/>
            <person name="Binder M."/>
            <person name="Bloem J."/>
            <person name="Labutti K."/>
            <person name="Salamov A."/>
            <person name="Andreopoulos B."/>
            <person name="Baker S."/>
            <person name="Barry K."/>
            <person name="Bills G."/>
            <person name="Bluhm B."/>
            <person name="Cannon C."/>
            <person name="Castanera R."/>
            <person name="Culley D."/>
            <person name="Daum C."/>
            <person name="Ezra D."/>
            <person name="Gonzalez J."/>
            <person name="Henrissat B."/>
            <person name="Kuo A."/>
            <person name="Liang C."/>
            <person name="Lipzen A."/>
            <person name="Lutzoni F."/>
            <person name="Magnuson J."/>
            <person name="Mondo S."/>
            <person name="Nolan M."/>
            <person name="Ohm R."/>
            <person name="Pangilinan J."/>
            <person name="Park H.-J."/>
            <person name="Ramirez L."/>
            <person name="Alfaro M."/>
            <person name="Sun H."/>
            <person name="Tritt A."/>
            <person name="Yoshinaga Y."/>
            <person name="Zwiers L.-H."/>
            <person name="Turgeon B."/>
            <person name="Goodwin S."/>
            <person name="Spatafora J."/>
            <person name="Crous P."/>
            <person name="Grigoriev I."/>
        </authorList>
    </citation>
    <scope>NUCLEOTIDE SEQUENCE</scope>
    <source>
        <strain evidence="5">CBS 130266</strain>
    </source>
</reference>
<comment type="similarity">
    <text evidence="4">Belongs to the carbohydrate esterase 1 (CE1) family.</text>
</comment>
<evidence type="ECO:0000256" key="3">
    <source>
        <dbReference type="ARBA" id="ARBA00022801"/>
    </source>
</evidence>
<dbReference type="Pfam" id="PF10503">
    <property type="entry name" value="Esterase_PHB"/>
    <property type="match status" value="1"/>
</dbReference>
<sequence>MRLLLSLLSFLTIHHIFGAQIPPGQLTQITSDTYATSKGPKFHLYVPRNLSKHPALVVAIHYCTGTGPAYFKNSPYGKLAEQYGFIAIYPTSPHNGTCWDLSSRKTLTHNGGSDSGDIVGMVKWLLGRYSEVDQKRVYMVGTSSGAMMVNVLAGAYPDLFAAGIAYSGVPAGCFVSQQDLVNAWNSTCAQGKAVTSPKEWATVVSSMNPGYQGPRPKMLIYHGSKDAAISPQNYEETTKQWSGVFGYDYGNGIKNAESDKYVSTTWGPNLMGMLAKDGTHDLKQLGNFDMAWFGLSAIPT</sequence>
<comment type="function">
    <text evidence="4">Esterase involved in the hydrolysis of xylan, a major structural heterogeneous polysaccharide found in plant biomass representing the second most abundant polysaccharide in the biosphere, after cellulose.</text>
</comment>
<dbReference type="AlphaFoldDB" id="A0A9P4NXH7"/>
<dbReference type="InterPro" id="IPR010126">
    <property type="entry name" value="Esterase_phb"/>
</dbReference>
<dbReference type="PANTHER" id="PTHR43037:SF5">
    <property type="entry name" value="FERULOYL ESTERASE"/>
    <property type="match status" value="1"/>
</dbReference>
<dbReference type="NCBIfam" id="TIGR01840">
    <property type="entry name" value="esterase_phb"/>
    <property type="match status" value="1"/>
</dbReference>
<keyword evidence="4" id="KW-0624">Polysaccharide degradation</keyword>
<dbReference type="GO" id="GO:0052689">
    <property type="term" value="F:carboxylic ester hydrolase activity"/>
    <property type="evidence" value="ECO:0007669"/>
    <property type="project" value="UniProtKB-KW"/>
</dbReference>
<evidence type="ECO:0000313" key="6">
    <source>
        <dbReference type="Proteomes" id="UP000800235"/>
    </source>
</evidence>